<protein>
    <submittedName>
        <fullName evidence="2">Uncharacterized protein</fullName>
    </submittedName>
</protein>
<accession>A0A4C1WAC7</accession>
<organism evidence="2 3">
    <name type="scientific">Eumeta variegata</name>
    <name type="common">Bagworm moth</name>
    <name type="synonym">Eumeta japonica</name>
    <dbReference type="NCBI Taxonomy" id="151549"/>
    <lineage>
        <taxon>Eukaryota</taxon>
        <taxon>Metazoa</taxon>
        <taxon>Ecdysozoa</taxon>
        <taxon>Arthropoda</taxon>
        <taxon>Hexapoda</taxon>
        <taxon>Insecta</taxon>
        <taxon>Pterygota</taxon>
        <taxon>Neoptera</taxon>
        <taxon>Endopterygota</taxon>
        <taxon>Lepidoptera</taxon>
        <taxon>Glossata</taxon>
        <taxon>Ditrysia</taxon>
        <taxon>Tineoidea</taxon>
        <taxon>Psychidae</taxon>
        <taxon>Oiketicinae</taxon>
        <taxon>Eumeta</taxon>
    </lineage>
</organism>
<evidence type="ECO:0000256" key="1">
    <source>
        <dbReference type="SAM" id="MobiDB-lite"/>
    </source>
</evidence>
<evidence type="ECO:0000313" key="2">
    <source>
        <dbReference type="EMBL" id="GBP47991.1"/>
    </source>
</evidence>
<name>A0A4C1WAC7_EUMVA</name>
<dbReference type="AlphaFoldDB" id="A0A4C1WAC7"/>
<comment type="caution">
    <text evidence="2">The sequence shown here is derived from an EMBL/GenBank/DDBJ whole genome shotgun (WGS) entry which is preliminary data.</text>
</comment>
<reference evidence="2 3" key="1">
    <citation type="journal article" date="2019" name="Commun. Biol.">
        <title>The bagworm genome reveals a unique fibroin gene that provides high tensile strength.</title>
        <authorList>
            <person name="Kono N."/>
            <person name="Nakamura H."/>
            <person name="Ohtoshi R."/>
            <person name="Tomita M."/>
            <person name="Numata K."/>
            <person name="Arakawa K."/>
        </authorList>
    </citation>
    <scope>NUCLEOTIDE SEQUENCE [LARGE SCALE GENOMIC DNA]</scope>
</reference>
<proteinExistence type="predicted"/>
<sequence length="129" mass="13878">MGHGKFYKPPARVTATDSSGTEGADAASARSSEKYGGFLKPCTHDSHMLKNCERRALAGTGRVPPNYLSLSSSHSLLRCRFPTALDRLLIQGGFADLSRAPAALMRTRRHGRRIRGIPGCINLALVSAN</sequence>
<gene>
    <name evidence="2" type="ORF">EVAR_40415_1</name>
</gene>
<keyword evidence="3" id="KW-1185">Reference proteome</keyword>
<feature type="region of interest" description="Disordered" evidence="1">
    <location>
        <begin position="1"/>
        <end position="32"/>
    </location>
</feature>
<dbReference type="EMBL" id="BGZK01000514">
    <property type="protein sequence ID" value="GBP47991.1"/>
    <property type="molecule type" value="Genomic_DNA"/>
</dbReference>
<evidence type="ECO:0000313" key="3">
    <source>
        <dbReference type="Proteomes" id="UP000299102"/>
    </source>
</evidence>
<dbReference type="Proteomes" id="UP000299102">
    <property type="component" value="Unassembled WGS sequence"/>
</dbReference>